<evidence type="ECO:0000256" key="12">
    <source>
        <dbReference type="ARBA" id="ARBA00034430"/>
    </source>
</evidence>
<keyword evidence="8 13" id="KW-1133">Transmembrane helix</keyword>
<evidence type="ECO:0000256" key="11">
    <source>
        <dbReference type="ARBA" id="ARBA00023303"/>
    </source>
</evidence>
<proteinExistence type="inferred from homology"/>
<comment type="subcellular location">
    <subcellularLocation>
        <location evidence="1">Membrane</location>
        <topology evidence="1">Multi-pass membrane protein</topology>
    </subcellularLocation>
</comment>
<keyword evidence="4" id="KW-0633">Potassium transport</keyword>
<keyword evidence="7" id="KW-0630">Potassium</keyword>
<evidence type="ECO:0000256" key="3">
    <source>
        <dbReference type="ARBA" id="ARBA00022448"/>
    </source>
</evidence>
<evidence type="ECO:0000256" key="5">
    <source>
        <dbReference type="ARBA" id="ARBA00022692"/>
    </source>
</evidence>
<dbReference type="InterPro" id="IPR010617">
    <property type="entry name" value="TMEM175-like"/>
</dbReference>
<keyword evidence="11" id="KW-0407">Ion channel</keyword>
<evidence type="ECO:0000256" key="8">
    <source>
        <dbReference type="ARBA" id="ARBA00022989"/>
    </source>
</evidence>
<feature type="transmembrane region" description="Helical" evidence="13">
    <location>
        <begin position="212"/>
        <end position="232"/>
    </location>
</feature>
<keyword evidence="10 13" id="KW-0472">Membrane</keyword>
<organism evidence="14 15">
    <name type="scientific">Gilvimarinus gilvus</name>
    <dbReference type="NCBI Taxonomy" id="3058038"/>
    <lineage>
        <taxon>Bacteria</taxon>
        <taxon>Pseudomonadati</taxon>
        <taxon>Pseudomonadota</taxon>
        <taxon>Gammaproteobacteria</taxon>
        <taxon>Cellvibrionales</taxon>
        <taxon>Cellvibrionaceae</taxon>
        <taxon>Gilvimarinus</taxon>
    </lineage>
</organism>
<feature type="transmembrane region" description="Helical" evidence="13">
    <location>
        <begin position="99"/>
        <end position="123"/>
    </location>
</feature>
<feature type="transmembrane region" description="Helical" evidence="13">
    <location>
        <begin position="143"/>
        <end position="165"/>
    </location>
</feature>
<dbReference type="RefSeq" id="WP_302723441.1">
    <property type="nucleotide sequence ID" value="NZ_JAULRU010000617.1"/>
</dbReference>
<feature type="transmembrane region" description="Helical" evidence="13">
    <location>
        <begin position="29"/>
        <end position="50"/>
    </location>
</feature>
<comment type="catalytic activity">
    <reaction evidence="12">
        <text>K(+)(in) = K(+)(out)</text>
        <dbReference type="Rhea" id="RHEA:29463"/>
        <dbReference type="ChEBI" id="CHEBI:29103"/>
    </reaction>
</comment>
<evidence type="ECO:0000256" key="7">
    <source>
        <dbReference type="ARBA" id="ARBA00022958"/>
    </source>
</evidence>
<comment type="caution">
    <text evidence="14">The sequence shown here is derived from an EMBL/GenBank/DDBJ whole genome shotgun (WGS) entry which is preliminary data.</text>
</comment>
<dbReference type="Proteomes" id="UP001273505">
    <property type="component" value="Unassembled WGS sequence"/>
</dbReference>
<evidence type="ECO:0000256" key="2">
    <source>
        <dbReference type="ARBA" id="ARBA00006920"/>
    </source>
</evidence>
<evidence type="ECO:0000313" key="14">
    <source>
        <dbReference type="EMBL" id="MDX6848948.1"/>
    </source>
</evidence>
<evidence type="ECO:0000256" key="9">
    <source>
        <dbReference type="ARBA" id="ARBA00023065"/>
    </source>
</evidence>
<evidence type="ECO:0000313" key="15">
    <source>
        <dbReference type="Proteomes" id="UP001273505"/>
    </source>
</evidence>
<reference evidence="14 15" key="1">
    <citation type="submission" date="2023-11" db="EMBL/GenBank/DDBJ databases">
        <title>Gilvimarinus fulvus sp. nov., isolated from the surface of Kelp.</title>
        <authorList>
            <person name="Sun Y.Y."/>
            <person name="Gong Y."/>
            <person name="Du Z.J."/>
        </authorList>
    </citation>
    <scope>NUCLEOTIDE SEQUENCE [LARGE SCALE GENOMIC DNA]</scope>
    <source>
        <strain evidence="14 15">SDUM040013</strain>
    </source>
</reference>
<keyword evidence="5 13" id="KW-0812">Transmembrane</keyword>
<evidence type="ECO:0000256" key="4">
    <source>
        <dbReference type="ARBA" id="ARBA00022538"/>
    </source>
</evidence>
<comment type="similarity">
    <text evidence="2">Belongs to the TMEM175 family.</text>
</comment>
<protein>
    <submittedName>
        <fullName evidence="14">TMEM175 family protein</fullName>
    </submittedName>
</protein>
<evidence type="ECO:0000256" key="6">
    <source>
        <dbReference type="ARBA" id="ARBA00022826"/>
    </source>
</evidence>
<feature type="transmembrane region" description="Helical" evidence="13">
    <location>
        <begin position="186"/>
        <end position="206"/>
    </location>
</feature>
<sequence length="244" mass="26970">MAWSEEALSRLTVRGGMRLRGEAMTRMEVFSDAAFAFSLTMLVVSVGSIPQNFAELVLALKSIPAFAMSFAQLSAFWLAHRIWSNRYGLEDKTSTFLTLLMIFTVLVYVYPLRLVYSSFGAFVSAGWLPSDFVINSPEELGGLFIVYGSGYAALATVVALLYAHAVRRREYLGLDTAELIRTRHGIAIWGAQALFGVMSALSALLLPGPYKAFAGFAYFGLAVVMPWVSIVYNRRFQRALADQT</sequence>
<keyword evidence="6" id="KW-0631">Potassium channel</keyword>
<evidence type="ECO:0000256" key="13">
    <source>
        <dbReference type="SAM" id="Phobius"/>
    </source>
</evidence>
<dbReference type="EMBL" id="JAXAFO010000008">
    <property type="protein sequence ID" value="MDX6848948.1"/>
    <property type="molecule type" value="Genomic_DNA"/>
</dbReference>
<accession>A0ABU4RZC4</accession>
<keyword evidence="3" id="KW-0813">Transport</keyword>
<feature type="transmembrane region" description="Helical" evidence="13">
    <location>
        <begin position="56"/>
        <end position="78"/>
    </location>
</feature>
<evidence type="ECO:0000256" key="1">
    <source>
        <dbReference type="ARBA" id="ARBA00004141"/>
    </source>
</evidence>
<keyword evidence="15" id="KW-1185">Reference proteome</keyword>
<evidence type="ECO:0000256" key="10">
    <source>
        <dbReference type="ARBA" id="ARBA00023136"/>
    </source>
</evidence>
<keyword evidence="9" id="KW-0406">Ion transport</keyword>
<dbReference type="Pfam" id="PF06736">
    <property type="entry name" value="TMEM175"/>
    <property type="match status" value="1"/>
</dbReference>
<name>A0ABU4RZC4_9GAMM</name>
<gene>
    <name evidence="14" type="ORF">SCD92_06220</name>
</gene>